<evidence type="ECO:0000313" key="2">
    <source>
        <dbReference type="Proteomes" id="UP001280121"/>
    </source>
</evidence>
<keyword evidence="2" id="KW-1185">Reference proteome</keyword>
<dbReference type="AlphaFoldDB" id="A0AAD9XGR1"/>
<reference evidence="1" key="1">
    <citation type="journal article" date="2023" name="Plant J.">
        <title>Genome sequences and population genomics provide insights into the demographic history, inbreeding, and mutation load of two 'living fossil' tree species of Dipteronia.</title>
        <authorList>
            <person name="Feng Y."/>
            <person name="Comes H.P."/>
            <person name="Chen J."/>
            <person name="Zhu S."/>
            <person name="Lu R."/>
            <person name="Zhang X."/>
            <person name="Li P."/>
            <person name="Qiu J."/>
            <person name="Olsen K.M."/>
            <person name="Qiu Y."/>
        </authorList>
    </citation>
    <scope>NUCLEOTIDE SEQUENCE</scope>
    <source>
        <strain evidence="1">KIB01</strain>
    </source>
</reference>
<protein>
    <submittedName>
        <fullName evidence="1">Uncharacterized protein</fullName>
    </submittedName>
</protein>
<accession>A0AAD9XGR1</accession>
<comment type="caution">
    <text evidence="1">The sequence shown here is derived from an EMBL/GenBank/DDBJ whole genome shotgun (WGS) entry which is preliminary data.</text>
</comment>
<evidence type="ECO:0000313" key="1">
    <source>
        <dbReference type="EMBL" id="KAK2659236.1"/>
    </source>
</evidence>
<dbReference type="EMBL" id="JANJYI010000002">
    <property type="protein sequence ID" value="KAK2659236.1"/>
    <property type="molecule type" value="Genomic_DNA"/>
</dbReference>
<dbReference type="Proteomes" id="UP001280121">
    <property type="component" value="Unassembled WGS sequence"/>
</dbReference>
<name>A0AAD9XGR1_9ROSI</name>
<dbReference type="PANTHER" id="PTHR47481">
    <property type="match status" value="1"/>
</dbReference>
<sequence length="148" mass="16614">MGWIYPTISESVIGQVVGCQSSCDVWSRLYRIYCQQSIARALQLRNQLQAIKKGSDSKSDFVFKIKNIGDALIVVGEEVKDRDLVICLVNGVGHDFDAIVDVITTQRYISFEDAQYLLMVHEQRLEHLNSSSYLDIGIASAHLASNNF</sequence>
<proteinExistence type="predicted"/>
<dbReference type="Pfam" id="PF14223">
    <property type="entry name" value="Retrotran_gag_2"/>
    <property type="match status" value="1"/>
</dbReference>
<gene>
    <name evidence="1" type="ORF">Ddye_005769</name>
</gene>
<dbReference type="PANTHER" id="PTHR47481:SF22">
    <property type="entry name" value="RETROTRANSPOSON GAG DOMAIN-CONTAINING PROTEIN"/>
    <property type="match status" value="1"/>
</dbReference>
<organism evidence="1 2">
    <name type="scientific">Dipteronia dyeriana</name>
    <dbReference type="NCBI Taxonomy" id="168575"/>
    <lineage>
        <taxon>Eukaryota</taxon>
        <taxon>Viridiplantae</taxon>
        <taxon>Streptophyta</taxon>
        <taxon>Embryophyta</taxon>
        <taxon>Tracheophyta</taxon>
        <taxon>Spermatophyta</taxon>
        <taxon>Magnoliopsida</taxon>
        <taxon>eudicotyledons</taxon>
        <taxon>Gunneridae</taxon>
        <taxon>Pentapetalae</taxon>
        <taxon>rosids</taxon>
        <taxon>malvids</taxon>
        <taxon>Sapindales</taxon>
        <taxon>Sapindaceae</taxon>
        <taxon>Hippocastanoideae</taxon>
        <taxon>Acereae</taxon>
        <taxon>Dipteronia</taxon>
    </lineage>
</organism>